<dbReference type="WBParaSite" id="PSU_v2.g2706.t1">
    <property type="protein sequence ID" value="PSU_v2.g2706.t1"/>
    <property type="gene ID" value="PSU_v2.g2706"/>
</dbReference>
<proteinExistence type="predicted"/>
<feature type="compositionally biased region" description="Acidic residues" evidence="1">
    <location>
        <begin position="49"/>
        <end position="58"/>
    </location>
</feature>
<protein>
    <submittedName>
        <fullName evidence="3">Uncharacterized protein</fullName>
    </submittedName>
</protein>
<evidence type="ECO:0000313" key="3">
    <source>
        <dbReference type="WBParaSite" id="PSU_v2.g2706.t1"/>
    </source>
</evidence>
<evidence type="ECO:0000256" key="1">
    <source>
        <dbReference type="SAM" id="MobiDB-lite"/>
    </source>
</evidence>
<feature type="compositionally biased region" description="Basic and acidic residues" evidence="1">
    <location>
        <begin position="59"/>
        <end position="87"/>
    </location>
</feature>
<feature type="region of interest" description="Disordered" evidence="1">
    <location>
        <begin position="1"/>
        <end position="87"/>
    </location>
</feature>
<name>A0A914YX95_9BILA</name>
<organism evidence="2 3">
    <name type="scientific">Panagrolaimus superbus</name>
    <dbReference type="NCBI Taxonomy" id="310955"/>
    <lineage>
        <taxon>Eukaryota</taxon>
        <taxon>Metazoa</taxon>
        <taxon>Ecdysozoa</taxon>
        <taxon>Nematoda</taxon>
        <taxon>Chromadorea</taxon>
        <taxon>Rhabditida</taxon>
        <taxon>Tylenchina</taxon>
        <taxon>Panagrolaimomorpha</taxon>
        <taxon>Panagrolaimoidea</taxon>
        <taxon>Panagrolaimidae</taxon>
        <taxon>Panagrolaimus</taxon>
    </lineage>
</organism>
<reference evidence="3" key="1">
    <citation type="submission" date="2022-11" db="UniProtKB">
        <authorList>
            <consortium name="WormBaseParasite"/>
        </authorList>
    </citation>
    <scope>IDENTIFICATION</scope>
</reference>
<evidence type="ECO:0000313" key="2">
    <source>
        <dbReference type="Proteomes" id="UP000887577"/>
    </source>
</evidence>
<feature type="compositionally biased region" description="Basic and acidic residues" evidence="1">
    <location>
        <begin position="39"/>
        <end position="48"/>
    </location>
</feature>
<accession>A0A914YX95</accession>
<sequence length="87" mass="10308">MSPESSRRSNESHEGSTHSRTKRSDSIKKKRRKHSSPSNDRRKSKSPEAEIDWDGSDDEEKKIEELRRQRKERTELLTKMEKANTLR</sequence>
<feature type="compositionally biased region" description="Basic and acidic residues" evidence="1">
    <location>
        <begin position="1"/>
        <end position="27"/>
    </location>
</feature>
<keyword evidence="2" id="KW-1185">Reference proteome</keyword>
<dbReference type="Proteomes" id="UP000887577">
    <property type="component" value="Unplaced"/>
</dbReference>
<dbReference type="AlphaFoldDB" id="A0A914YX95"/>